<accession>A0AAV7N5G9</accession>
<reference evidence="1" key="1">
    <citation type="journal article" date="2022" name="bioRxiv">
        <title>Sequencing and chromosome-scale assembly of the giantPleurodeles waltlgenome.</title>
        <authorList>
            <person name="Brown T."/>
            <person name="Elewa A."/>
            <person name="Iarovenko S."/>
            <person name="Subramanian E."/>
            <person name="Araus A.J."/>
            <person name="Petzold A."/>
            <person name="Susuki M."/>
            <person name="Suzuki K.-i.T."/>
            <person name="Hayashi T."/>
            <person name="Toyoda A."/>
            <person name="Oliveira C."/>
            <person name="Osipova E."/>
            <person name="Leigh N.D."/>
            <person name="Simon A."/>
            <person name="Yun M.H."/>
        </authorList>
    </citation>
    <scope>NUCLEOTIDE SEQUENCE</scope>
    <source>
        <strain evidence="1">20211129_DDA</strain>
        <tissue evidence="1">Liver</tissue>
    </source>
</reference>
<dbReference type="Proteomes" id="UP001066276">
    <property type="component" value="Chromosome 9"/>
</dbReference>
<keyword evidence="2" id="KW-1185">Reference proteome</keyword>
<organism evidence="1 2">
    <name type="scientific">Pleurodeles waltl</name>
    <name type="common">Iberian ribbed newt</name>
    <dbReference type="NCBI Taxonomy" id="8319"/>
    <lineage>
        <taxon>Eukaryota</taxon>
        <taxon>Metazoa</taxon>
        <taxon>Chordata</taxon>
        <taxon>Craniata</taxon>
        <taxon>Vertebrata</taxon>
        <taxon>Euteleostomi</taxon>
        <taxon>Amphibia</taxon>
        <taxon>Batrachia</taxon>
        <taxon>Caudata</taxon>
        <taxon>Salamandroidea</taxon>
        <taxon>Salamandridae</taxon>
        <taxon>Pleurodelinae</taxon>
        <taxon>Pleurodeles</taxon>
    </lineage>
</organism>
<dbReference type="AlphaFoldDB" id="A0AAV7N5G9"/>
<gene>
    <name evidence="1" type="ORF">NDU88_007116</name>
</gene>
<proteinExistence type="predicted"/>
<sequence length="114" mass="12615">MELAGARDASDHGVVPLLRASLELFRVREVAARVPYRGNQGRASTGPDPSGKKSRILRIPQYIEDLVISGGRMSTFKYLQMKTWVGNVTEEVGSTNGLVDQMQLDIPMKKEVAR</sequence>
<dbReference type="EMBL" id="JANPWB010000013">
    <property type="protein sequence ID" value="KAJ1109757.1"/>
    <property type="molecule type" value="Genomic_DNA"/>
</dbReference>
<comment type="caution">
    <text evidence="1">The sequence shown here is derived from an EMBL/GenBank/DDBJ whole genome shotgun (WGS) entry which is preliminary data.</text>
</comment>
<evidence type="ECO:0000313" key="1">
    <source>
        <dbReference type="EMBL" id="KAJ1109757.1"/>
    </source>
</evidence>
<name>A0AAV7N5G9_PLEWA</name>
<evidence type="ECO:0000313" key="2">
    <source>
        <dbReference type="Proteomes" id="UP001066276"/>
    </source>
</evidence>
<protein>
    <submittedName>
        <fullName evidence="1">Uncharacterized protein</fullName>
    </submittedName>
</protein>